<evidence type="ECO:0000313" key="2">
    <source>
        <dbReference type="Proteomes" id="UP000221165"/>
    </source>
</evidence>
<dbReference type="VEuPathDB" id="ToxoDB:CSUI_005740"/>
<proteinExistence type="predicted"/>
<sequence>FCPRLESIVFRLRELRREFALAFVHGKLRVDFHTHGAVLHVQR</sequence>
<name>A0A2C6KWH8_9APIC</name>
<accession>A0A2C6KWH8</accession>
<gene>
    <name evidence="1" type="ORF">CSUI_005740</name>
</gene>
<keyword evidence="2" id="KW-1185">Reference proteome</keyword>
<dbReference type="EMBL" id="MIGC01002762">
    <property type="protein sequence ID" value="PHJ20424.1"/>
    <property type="molecule type" value="Genomic_DNA"/>
</dbReference>
<evidence type="ECO:0000313" key="1">
    <source>
        <dbReference type="EMBL" id="PHJ20424.1"/>
    </source>
</evidence>
<reference evidence="1 2" key="1">
    <citation type="journal article" date="2017" name="Int. J. Parasitol.">
        <title>The genome of the protozoan parasite Cystoisospora suis and a reverse vaccinology approach to identify vaccine candidates.</title>
        <authorList>
            <person name="Palmieri N."/>
            <person name="Shrestha A."/>
            <person name="Ruttkowski B."/>
            <person name="Beck T."/>
            <person name="Vogl C."/>
            <person name="Tomley F."/>
            <person name="Blake D.P."/>
            <person name="Joachim A."/>
        </authorList>
    </citation>
    <scope>NUCLEOTIDE SEQUENCE [LARGE SCALE GENOMIC DNA]</scope>
    <source>
        <strain evidence="1 2">Wien I</strain>
    </source>
</reference>
<protein>
    <submittedName>
        <fullName evidence="1">Uncharacterized protein</fullName>
    </submittedName>
</protein>
<feature type="non-terminal residue" evidence="1">
    <location>
        <position position="1"/>
    </location>
</feature>
<comment type="caution">
    <text evidence="1">The sequence shown here is derived from an EMBL/GenBank/DDBJ whole genome shotgun (WGS) entry which is preliminary data.</text>
</comment>
<organism evidence="1 2">
    <name type="scientific">Cystoisospora suis</name>
    <dbReference type="NCBI Taxonomy" id="483139"/>
    <lineage>
        <taxon>Eukaryota</taxon>
        <taxon>Sar</taxon>
        <taxon>Alveolata</taxon>
        <taxon>Apicomplexa</taxon>
        <taxon>Conoidasida</taxon>
        <taxon>Coccidia</taxon>
        <taxon>Eucoccidiorida</taxon>
        <taxon>Eimeriorina</taxon>
        <taxon>Sarcocystidae</taxon>
        <taxon>Cystoisospora</taxon>
    </lineage>
</organism>
<dbReference type="GeneID" id="94429121"/>
<dbReference type="AlphaFoldDB" id="A0A2C6KWH8"/>
<dbReference type="Proteomes" id="UP000221165">
    <property type="component" value="Unassembled WGS sequence"/>
</dbReference>
<dbReference type="RefSeq" id="XP_067922112.1">
    <property type="nucleotide sequence ID" value="XM_068065910.1"/>
</dbReference>